<organism evidence="1">
    <name type="scientific">marine sediment metagenome</name>
    <dbReference type="NCBI Taxonomy" id="412755"/>
    <lineage>
        <taxon>unclassified sequences</taxon>
        <taxon>metagenomes</taxon>
        <taxon>ecological metagenomes</taxon>
    </lineage>
</organism>
<name>A0A0F9EID8_9ZZZZ</name>
<reference evidence="1" key="1">
    <citation type="journal article" date="2015" name="Nature">
        <title>Complex archaea that bridge the gap between prokaryotes and eukaryotes.</title>
        <authorList>
            <person name="Spang A."/>
            <person name="Saw J.H."/>
            <person name="Jorgensen S.L."/>
            <person name="Zaremba-Niedzwiedzka K."/>
            <person name="Martijn J."/>
            <person name="Lind A.E."/>
            <person name="van Eijk R."/>
            <person name="Schleper C."/>
            <person name="Guy L."/>
            <person name="Ettema T.J."/>
        </authorList>
    </citation>
    <scope>NUCLEOTIDE SEQUENCE</scope>
</reference>
<gene>
    <name evidence="1" type="ORF">LCGC14_2363360</name>
</gene>
<comment type="caution">
    <text evidence="1">The sequence shown here is derived from an EMBL/GenBank/DDBJ whole genome shotgun (WGS) entry which is preliminary data.</text>
</comment>
<sequence length="165" mass="17730">MCQGYRPSPSLFQPISSAIRASISRPAGILSMSNSLVGSPYSSRHQIGRGTGSRSLGFIAYPKIGFSTWGMVNLAITFDTQMPRLPAQEFLAGVTPGSRWLAAFAGHWHSGSICPCSSIRLSQAKHVSQSWYGQLPVCNDLPFIGCLLPQTAQQPSLISPLSTSF</sequence>
<accession>A0A0F9EID8</accession>
<proteinExistence type="predicted"/>
<dbReference type="AlphaFoldDB" id="A0A0F9EID8"/>
<evidence type="ECO:0000313" key="1">
    <source>
        <dbReference type="EMBL" id="KKL44670.1"/>
    </source>
</evidence>
<protein>
    <submittedName>
        <fullName evidence="1">Uncharacterized protein</fullName>
    </submittedName>
</protein>
<dbReference type="EMBL" id="LAZR01034675">
    <property type="protein sequence ID" value="KKL44670.1"/>
    <property type="molecule type" value="Genomic_DNA"/>
</dbReference>